<evidence type="ECO:0000313" key="5">
    <source>
        <dbReference type="Proteomes" id="UP000543598"/>
    </source>
</evidence>
<evidence type="ECO:0000259" key="3">
    <source>
        <dbReference type="SMART" id="SM00642"/>
    </source>
</evidence>
<evidence type="ECO:0000313" key="4">
    <source>
        <dbReference type="EMBL" id="NNH03981.1"/>
    </source>
</evidence>
<dbReference type="CDD" id="cd11332">
    <property type="entry name" value="AmyAc_OligoGlu_TS"/>
    <property type="match status" value="1"/>
</dbReference>
<dbReference type="Pfam" id="PF00128">
    <property type="entry name" value="Alpha-amylase"/>
    <property type="match status" value="1"/>
</dbReference>
<evidence type="ECO:0000256" key="1">
    <source>
        <dbReference type="ARBA" id="ARBA00008061"/>
    </source>
</evidence>
<dbReference type="Proteomes" id="UP000543598">
    <property type="component" value="Unassembled WGS sequence"/>
</dbReference>
<dbReference type="PANTHER" id="PTHR10357">
    <property type="entry name" value="ALPHA-AMYLASE FAMILY MEMBER"/>
    <property type="match status" value="1"/>
</dbReference>
<dbReference type="InterPro" id="IPR045857">
    <property type="entry name" value="O16G_dom_2"/>
</dbReference>
<dbReference type="GO" id="GO:0004556">
    <property type="term" value="F:alpha-amylase activity"/>
    <property type="evidence" value="ECO:0007669"/>
    <property type="project" value="TreeGrafter"/>
</dbReference>
<proteinExistence type="inferred from homology"/>
<reference evidence="4 5" key="1">
    <citation type="submission" date="2020-05" db="EMBL/GenBank/DDBJ databases">
        <title>MicrobeNet Type strains.</title>
        <authorList>
            <person name="Nicholson A.C."/>
        </authorList>
    </citation>
    <scope>NUCLEOTIDE SEQUENCE [LARGE SCALE GENOMIC DNA]</scope>
    <source>
        <strain evidence="4 5">JCM 14282</strain>
    </source>
</reference>
<dbReference type="Gene3D" id="3.90.400.10">
    <property type="entry name" value="Oligo-1,6-glucosidase, Domain 2"/>
    <property type="match status" value="1"/>
</dbReference>
<dbReference type="InterPro" id="IPR017853">
    <property type="entry name" value="GH"/>
</dbReference>
<dbReference type="PANTHER" id="PTHR10357:SF179">
    <property type="entry name" value="NEUTRAL AND BASIC AMINO ACID TRANSPORT PROTEIN RBAT"/>
    <property type="match status" value="1"/>
</dbReference>
<dbReference type="Gene3D" id="3.20.20.80">
    <property type="entry name" value="Glycosidases"/>
    <property type="match status" value="1"/>
</dbReference>
<gene>
    <name evidence="4" type="ORF">HLA99_08995</name>
</gene>
<comment type="similarity">
    <text evidence="1">Belongs to the glycosyl hydrolase 13 family.</text>
</comment>
<dbReference type="SMART" id="SM00642">
    <property type="entry name" value="Aamy"/>
    <property type="match status" value="1"/>
</dbReference>
<dbReference type="SUPFAM" id="SSF51445">
    <property type="entry name" value="(Trans)glycosidases"/>
    <property type="match status" value="1"/>
</dbReference>
<evidence type="ECO:0000256" key="2">
    <source>
        <dbReference type="SAM" id="MobiDB-lite"/>
    </source>
</evidence>
<accession>A0A7Y2LZZ9</accession>
<name>A0A7Y2LZZ9_9MICO</name>
<protein>
    <submittedName>
        <fullName evidence="4">Glycoside hydrolase family 13 protein</fullName>
    </submittedName>
</protein>
<organism evidence="4 5">
    <name type="scientific">Microbacterium ulmi</name>
    <dbReference type="NCBI Taxonomy" id="179095"/>
    <lineage>
        <taxon>Bacteria</taxon>
        <taxon>Bacillati</taxon>
        <taxon>Actinomycetota</taxon>
        <taxon>Actinomycetes</taxon>
        <taxon>Micrococcales</taxon>
        <taxon>Microbacteriaceae</taxon>
        <taxon>Microbacterium</taxon>
    </lineage>
</organism>
<feature type="region of interest" description="Disordered" evidence="2">
    <location>
        <begin position="567"/>
        <end position="592"/>
    </location>
</feature>
<dbReference type="GO" id="GO:0009313">
    <property type="term" value="P:oligosaccharide catabolic process"/>
    <property type="evidence" value="ECO:0007669"/>
    <property type="project" value="TreeGrafter"/>
</dbReference>
<sequence>MDSDVLTRDDQADRPDAVISPSSTDPLWWRSAVIYQVYVRSFADGNGDGTGDLAGVRQHLGYLKDLGVDALWFNPWYPSPLADGGYDVEDYRDIHPQFGTLAEAEALISEALDLGIRTIIDVVPNHISDRHPWFQAALRAGPGSPERERFWFHPGKGENGDEIPTHWVSSFQGETWTRTTNPDGTPGEWYLHLFTPEQPDLNWNHPDVRREHEEIMRFWFDRGVAGVRIDSAALLIKDPDLPEVGDKRDHPTEDRDELHDVYRSWRAVADSYPGTRILVGEVWVPDIVRFTNYLRPDEMHTAFNFDFLARPWSAASFRSSITATLAAHAPVGAPSTWVLSNHDVTRPVTRYGREDTTFAFLKKRFGVPTDPELGRDRARAAALLVAALPGSLYIYQGDELGLPEVEDLPRELIQDPMHYRSGGVDPGRDGCRVPLPWSGDRAPFGFGPDGVQTWLPQPADWRTLTVEAQEADPASTLHLYRDALRLRRELPELGDGPLEWIDGLGEDALAFRRGDLFACIVNAGERLVRLPHGASLLLSSRPLEGDLLPADSAAWVRLAGAQSTAGALTTADSGTPHASSNTPTPRTDASRG</sequence>
<keyword evidence="4" id="KW-0378">Hydrolase</keyword>
<comment type="caution">
    <text evidence="4">The sequence shown here is derived from an EMBL/GenBank/DDBJ whole genome shotgun (WGS) entry which is preliminary data.</text>
</comment>
<dbReference type="EMBL" id="JABEMB010000010">
    <property type="protein sequence ID" value="NNH03981.1"/>
    <property type="molecule type" value="Genomic_DNA"/>
</dbReference>
<dbReference type="RefSeq" id="WP_167035742.1">
    <property type="nucleotide sequence ID" value="NZ_BAAANA010000002.1"/>
</dbReference>
<dbReference type="InterPro" id="IPR006047">
    <property type="entry name" value="GH13_cat_dom"/>
</dbReference>
<keyword evidence="5" id="KW-1185">Reference proteome</keyword>
<dbReference type="AlphaFoldDB" id="A0A7Y2LZZ9"/>
<feature type="domain" description="Glycosyl hydrolase family 13 catalytic" evidence="3">
    <location>
        <begin position="36"/>
        <end position="432"/>
    </location>
</feature>